<gene>
    <name evidence="2" type="ORF">NDU88_002110</name>
</gene>
<comment type="caution">
    <text evidence="2">The sequence shown here is derived from an EMBL/GenBank/DDBJ whole genome shotgun (WGS) entry which is preliminary data.</text>
</comment>
<dbReference type="AlphaFoldDB" id="A0AAV7T298"/>
<proteinExistence type="predicted"/>
<protein>
    <submittedName>
        <fullName evidence="2">Uncharacterized protein</fullName>
    </submittedName>
</protein>
<dbReference type="SUPFAM" id="SSF58100">
    <property type="entry name" value="Bacterial hemolysins"/>
    <property type="match status" value="1"/>
</dbReference>
<dbReference type="Proteomes" id="UP001066276">
    <property type="component" value="Chromosome 4_1"/>
</dbReference>
<reference evidence="2" key="1">
    <citation type="journal article" date="2022" name="bioRxiv">
        <title>Sequencing and chromosome-scale assembly of the giantPleurodeles waltlgenome.</title>
        <authorList>
            <person name="Brown T."/>
            <person name="Elewa A."/>
            <person name="Iarovenko S."/>
            <person name="Subramanian E."/>
            <person name="Araus A.J."/>
            <person name="Petzold A."/>
            <person name="Susuki M."/>
            <person name="Suzuki K.-i.T."/>
            <person name="Hayashi T."/>
            <person name="Toyoda A."/>
            <person name="Oliveira C."/>
            <person name="Osipova E."/>
            <person name="Leigh N.D."/>
            <person name="Simon A."/>
            <person name="Yun M.H."/>
        </authorList>
    </citation>
    <scope>NUCLEOTIDE SEQUENCE</scope>
    <source>
        <strain evidence="2">20211129_DDA</strain>
        <tissue evidence="2">Liver</tissue>
    </source>
</reference>
<evidence type="ECO:0000313" key="3">
    <source>
        <dbReference type="Proteomes" id="UP001066276"/>
    </source>
</evidence>
<dbReference type="EMBL" id="JANPWB010000007">
    <property type="protein sequence ID" value="KAJ1170229.1"/>
    <property type="molecule type" value="Genomic_DNA"/>
</dbReference>
<sequence length="126" mass="14054">MGRTKANRSVTQQDEGHPQHSQEVDLSPPTSVDCIPPTDQSYPVDKLDLILREIGDMWTTIEHPIDSLAGDLGLLRDDHCKLADKVRTLEETISKMGPQQVSNTASVKELQRRLNTLHDRAEDAEG</sequence>
<organism evidence="2 3">
    <name type="scientific">Pleurodeles waltl</name>
    <name type="common">Iberian ribbed newt</name>
    <dbReference type="NCBI Taxonomy" id="8319"/>
    <lineage>
        <taxon>Eukaryota</taxon>
        <taxon>Metazoa</taxon>
        <taxon>Chordata</taxon>
        <taxon>Craniata</taxon>
        <taxon>Vertebrata</taxon>
        <taxon>Euteleostomi</taxon>
        <taxon>Amphibia</taxon>
        <taxon>Batrachia</taxon>
        <taxon>Caudata</taxon>
        <taxon>Salamandroidea</taxon>
        <taxon>Salamandridae</taxon>
        <taxon>Pleurodelinae</taxon>
        <taxon>Pleurodeles</taxon>
    </lineage>
</organism>
<feature type="region of interest" description="Disordered" evidence="1">
    <location>
        <begin position="1"/>
        <end position="39"/>
    </location>
</feature>
<feature type="compositionally biased region" description="Basic and acidic residues" evidence="1">
    <location>
        <begin position="14"/>
        <end position="23"/>
    </location>
</feature>
<name>A0AAV7T298_PLEWA</name>
<accession>A0AAV7T298</accession>
<keyword evidence="3" id="KW-1185">Reference proteome</keyword>
<evidence type="ECO:0000313" key="2">
    <source>
        <dbReference type="EMBL" id="KAJ1170229.1"/>
    </source>
</evidence>
<evidence type="ECO:0000256" key="1">
    <source>
        <dbReference type="SAM" id="MobiDB-lite"/>
    </source>
</evidence>